<reference evidence="4 5" key="1">
    <citation type="journal article" date="2021" name="Nat. Plants">
        <title>The Taxus genome provides insights into paclitaxel biosynthesis.</title>
        <authorList>
            <person name="Xiong X."/>
            <person name="Gou J."/>
            <person name="Liao Q."/>
            <person name="Li Y."/>
            <person name="Zhou Q."/>
            <person name="Bi G."/>
            <person name="Li C."/>
            <person name="Du R."/>
            <person name="Wang X."/>
            <person name="Sun T."/>
            <person name="Guo L."/>
            <person name="Liang H."/>
            <person name="Lu P."/>
            <person name="Wu Y."/>
            <person name="Zhang Z."/>
            <person name="Ro D.K."/>
            <person name="Shang Y."/>
            <person name="Huang S."/>
            <person name="Yan J."/>
        </authorList>
    </citation>
    <scope>NUCLEOTIDE SEQUENCE [LARGE SCALE GENOMIC DNA]</scope>
    <source>
        <strain evidence="4">Ta-2019</strain>
    </source>
</reference>
<evidence type="ECO:0000313" key="4">
    <source>
        <dbReference type="EMBL" id="KAH9329084.1"/>
    </source>
</evidence>
<evidence type="ECO:0000256" key="1">
    <source>
        <dbReference type="ARBA" id="ARBA00022574"/>
    </source>
</evidence>
<evidence type="ECO:0000313" key="5">
    <source>
        <dbReference type="Proteomes" id="UP000824469"/>
    </source>
</evidence>
<proteinExistence type="predicted"/>
<accession>A0AA38GUE8</accession>
<dbReference type="InterPro" id="IPR000009">
    <property type="entry name" value="PP2A_PR55"/>
</dbReference>
<dbReference type="AlphaFoldDB" id="A0AA38GUE8"/>
<sequence>MDLCTLLAVALDPPLATSHLQKSSISVDFSTKGEPDLCNMLAYSSSKGTVPLIDMRGDGLRVATGSYNDLFRVLAVFPGSDEATRLEASKSPKRRRNMQASSKPSRSLTSLTRVRTRRGAYDLQQHQLGKLEHGSSSQLMDQKPKISDPSPSHPKTTSGIPDHRENNASHSHTTPGSQMLKSMMPSSCLMGE</sequence>
<name>A0AA38GUE8_TAXCH</name>
<comment type="caution">
    <text evidence="4">The sequence shown here is derived from an EMBL/GenBank/DDBJ whole genome shotgun (WGS) entry which is preliminary data.</text>
</comment>
<evidence type="ECO:0000256" key="2">
    <source>
        <dbReference type="ARBA" id="ARBA00022737"/>
    </source>
</evidence>
<protein>
    <submittedName>
        <fullName evidence="4">Uncharacterized protein</fullName>
    </submittedName>
</protein>
<keyword evidence="5" id="KW-1185">Reference proteome</keyword>
<dbReference type="PANTHER" id="PTHR11871">
    <property type="entry name" value="PROTEIN PHOSPHATASE PP2A REGULATORY SUBUNIT B"/>
    <property type="match status" value="1"/>
</dbReference>
<gene>
    <name evidence="4" type="ORF">KI387_001192</name>
</gene>
<feature type="compositionally biased region" description="Polar residues" evidence="3">
    <location>
        <begin position="168"/>
        <end position="180"/>
    </location>
</feature>
<evidence type="ECO:0000256" key="3">
    <source>
        <dbReference type="SAM" id="MobiDB-lite"/>
    </source>
</evidence>
<feature type="region of interest" description="Disordered" evidence="3">
    <location>
        <begin position="85"/>
        <end position="192"/>
    </location>
</feature>
<feature type="compositionally biased region" description="Polar residues" evidence="3">
    <location>
        <begin position="149"/>
        <end position="159"/>
    </location>
</feature>
<dbReference type="EMBL" id="JAHRHJ020000001">
    <property type="protein sequence ID" value="KAH9329084.1"/>
    <property type="molecule type" value="Genomic_DNA"/>
</dbReference>
<feature type="non-terminal residue" evidence="4">
    <location>
        <position position="192"/>
    </location>
</feature>
<keyword evidence="1" id="KW-0853">WD repeat</keyword>
<keyword evidence="2" id="KW-0677">Repeat</keyword>
<dbReference type="GO" id="GO:0000159">
    <property type="term" value="C:protein phosphatase type 2A complex"/>
    <property type="evidence" value="ECO:0007669"/>
    <property type="project" value="InterPro"/>
</dbReference>
<dbReference type="GO" id="GO:0019888">
    <property type="term" value="F:protein phosphatase regulator activity"/>
    <property type="evidence" value="ECO:0007669"/>
    <property type="project" value="InterPro"/>
</dbReference>
<dbReference type="Proteomes" id="UP000824469">
    <property type="component" value="Unassembled WGS sequence"/>
</dbReference>
<organism evidence="4 5">
    <name type="scientific">Taxus chinensis</name>
    <name type="common">Chinese yew</name>
    <name type="synonym">Taxus wallichiana var. chinensis</name>
    <dbReference type="NCBI Taxonomy" id="29808"/>
    <lineage>
        <taxon>Eukaryota</taxon>
        <taxon>Viridiplantae</taxon>
        <taxon>Streptophyta</taxon>
        <taxon>Embryophyta</taxon>
        <taxon>Tracheophyta</taxon>
        <taxon>Spermatophyta</taxon>
        <taxon>Pinopsida</taxon>
        <taxon>Pinidae</taxon>
        <taxon>Conifers II</taxon>
        <taxon>Cupressales</taxon>
        <taxon>Taxaceae</taxon>
        <taxon>Taxus</taxon>
    </lineage>
</organism>